<dbReference type="InterPro" id="IPR012337">
    <property type="entry name" value="RNaseH-like_sf"/>
</dbReference>
<evidence type="ECO:0000259" key="2">
    <source>
        <dbReference type="Pfam" id="PF04937"/>
    </source>
</evidence>
<dbReference type="RefSeq" id="XP_039133224.1">
    <property type="nucleotide sequence ID" value="XM_039277290.1"/>
</dbReference>
<dbReference type="SUPFAM" id="SSF53098">
    <property type="entry name" value="Ribonuclease H-like"/>
    <property type="match status" value="1"/>
</dbReference>
<evidence type="ECO:0000313" key="5">
    <source>
        <dbReference type="RefSeq" id="XP_039133224.1"/>
    </source>
</evidence>
<protein>
    <submittedName>
        <fullName evidence="5">Uncharacterized protein LOC120270272</fullName>
    </submittedName>
</protein>
<dbReference type="PANTHER" id="PTHR32166">
    <property type="entry name" value="OSJNBA0013A04.12 PROTEIN"/>
    <property type="match status" value="1"/>
</dbReference>
<dbReference type="GeneID" id="120270272"/>
<organism evidence="4 5">
    <name type="scientific">Dioscorea cayennensis subsp. rotundata</name>
    <name type="common">White Guinea yam</name>
    <name type="synonym">Dioscorea rotundata</name>
    <dbReference type="NCBI Taxonomy" id="55577"/>
    <lineage>
        <taxon>Eukaryota</taxon>
        <taxon>Viridiplantae</taxon>
        <taxon>Streptophyta</taxon>
        <taxon>Embryophyta</taxon>
        <taxon>Tracheophyta</taxon>
        <taxon>Spermatophyta</taxon>
        <taxon>Magnoliopsida</taxon>
        <taxon>Liliopsida</taxon>
        <taxon>Dioscoreales</taxon>
        <taxon>Dioscoreaceae</taxon>
        <taxon>Dioscorea</taxon>
    </lineage>
</organism>
<dbReference type="AlphaFoldDB" id="A0AB40C1M4"/>
<name>A0AB40C1M4_DIOCR</name>
<sequence length="502" mass="58082">MKEHLARKSGNILPCGKVPPDVRACIKEYITKSTSSKSKEKELVKEAYEEVEEVDEQDLNPTMKFGKRKAKGFLENFITSKPNPLSQPGLKSAMATKQAIHKADMEFAMWCFDACISFNAMRSPYFQQMLDAIGSIDILKDATNLCNLFIEIIEWVGPDNVVHLVTDNASNYVVVGRLIHEKYDHINWFPCAAHCLNLILKDIGKIDHVAELVSRASKIAPPIIRLLLVVDADEKPSLGYVYEGLIRIRKAIISIFRNKSTMYAAYFFNPAFLYDKEAFFETPEVLQGLLDLLEKRSVCSDSAKALREIRFYRDRLESFSRESAFSSANKMQPDEWWRLFGYSAPQLQKVTIRLLSQTASSSGCERNWSVFERIHTKKRNRLEHQRLSDLVFVNYNLRLKCRHQYKKRSYDSDDYDCIDKTDLWIVEEEEEAELVDGDMVEEIYGEDAIPTLEERHNQDDVDMNEEEVDIELFGHASYDDAFDQQEYLGQRDDNESWPQHQP</sequence>
<feature type="region of interest" description="Disordered" evidence="1">
    <location>
        <begin position="483"/>
        <end position="502"/>
    </location>
</feature>
<dbReference type="InterPro" id="IPR007021">
    <property type="entry name" value="DUF659"/>
</dbReference>
<feature type="domain" description="DUF659" evidence="2">
    <location>
        <begin position="133"/>
        <end position="219"/>
    </location>
</feature>
<dbReference type="InterPro" id="IPR008906">
    <property type="entry name" value="HATC_C_dom"/>
</dbReference>
<evidence type="ECO:0000313" key="4">
    <source>
        <dbReference type="Proteomes" id="UP001515500"/>
    </source>
</evidence>
<reference evidence="5" key="1">
    <citation type="submission" date="2025-08" db="UniProtKB">
        <authorList>
            <consortium name="RefSeq"/>
        </authorList>
    </citation>
    <scope>IDENTIFICATION</scope>
</reference>
<accession>A0AB40C1M4</accession>
<dbReference type="GO" id="GO:0046983">
    <property type="term" value="F:protein dimerization activity"/>
    <property type="evidence" value="ECO:0007669"/>
    <property type="project" value="InterPro"/>
</dbReference>
<proteinExistence type="predicted"/>
<dbReference type="Proteomes" id="UP001515500">
    <property type="component" value="Chromosome 10"/>
</dbReference>
<dbReference type="Pfam" id="PF04937">
    <property type="entry name" value="DUF659"/>
    <property type="match status" value="1"/>
</dbReference>
<gene>
    <name evidence="5" type="primary">LOC120270272</name>
</gene>
<dbReference type="Pfam" id="PF05699">
    <property type="entry name" value="Dimer_Tnp_hAT"/>
    <property type="match status" value="1"/>
</dbReference>
<keyword evidence="4" id="KW-1185">Reference proteome</keyword>
<dbReference type="PANTHER" id="PTHR32166:SF121">
    <property type="entry name" value="DUF659 DOMAIN-CONTAINING PROTEIN"/>
    <property type="match status" value="1"/>
</dbReference>
<evidence type="ECO:0000259" key="3">
    <source>
        <dbReference type="Pfam" id="PF05699"/>
    </source>
</evidence>
<feature type="domain" description="HAT C-terminal dimerisation" evidence="3">
    <location>
        <begin position="316"/>
        <end position="397"/>
    </location>
</feature>
<evidence type="ECO:0000256" key="1">
    <source>
        <dbReference type="SAM" id="MobiDB-lite"/>
    </source>
</evidence>